<reference evidence="1 2" key="1">
    <citation type="submission" date="2024-04" db="EMBL/GenBank/DDBJ databases">
        <title>The reference genome of an endangered Asteraceae, Deinandra increscens subsp. villosa, native to the Central Coast of California.</title>
        <authorList>
            <person name="Guilliams M."/>
            <person name="Hasenstab-Lehman K."/>
            <person name="Meyer R."/>
            <person name="Mcevoy S."/>
        </authorList>
    </citation>
    <scope>NUCLEOTIDE SEQUENCE [LARGE SCALE GENOMIC DNA]</scope>
    <source>
        <tissue evidence="1">Leaf</tissue>
    </source>
</reference>
<comment type="caution">
    <text evidence="1">The sequence shown here is derived from an EMBL/GenBank/DDBJ whole genome shotgun (WGS) entry which is preliminary data.</text>
</comment>
<dbReference type="EMBL" id="JBCNJP010000024">
    <property type="protein sequence ID" value="KAK9056539.1"/>
    <property type="molecule type" value="Genomic_DNA"/>
</dbReference>
<evidence type="ECO:0000313" key="1">
    <source>
        <dbReference type="EMBL" id="KAK9056539.1"/>
    </source>
</evidence>
<organism evidence="1 2">
    <name type="scientific">Deinandra increscens subsp. villosa</name>
    <dbReference type="NCBI Taxonomy" id="3103831"/>
    <lineage>
        <taxon>Eukaryota</taxon>
        <taxon>Viridiplantae</taxon>
        <taxon>Streptophyta</taxon>
        <taxon>Embryophyta</taxon>
        <taxon>Tracheophyta</taxon>
        <taxon>Spermatophyta</taxon>
        <taxon>Magnoliopsida</taxon>
        <taxon>eudicotyledons</taxon>
        <taxon>Gunneridae</taxon>
        <taxon>Pentapetalae</taxon>
        <taxon>asterids</taxon>
        <taxon>campanulids</taxon>
        <taxon>Asterales</taxon>
        <taxon>Asteraceae</taxon>
        <taxon>Asteroideae</taxon>
        <taxon>Heliantheae alliance</taxon>
        <taxon>Madieae</taxon>
        <taxon>Madiinae</taxon>
        <taxon>Deinandra</taxon>
    </lineage>
</organism>
<keyword evidence="2" id="KW-1185">Reference proteome</keyword>
<protein>
    <submittedName>
        <fullName evidence="1">Uncharacterized protein</fullName>
    </submittedName>
</protein>
<accession>A0AAP0CGQ4</accession>
<sequence length="143" mass="14806">MDEIHDNSIQDCKLCSNLCVVLSIAAQNQSSGNAVTETLTVNTCCDIFRDGSVVGFASSNGVVLSLNNSTCVKTIAADGEDTSKSLRSEVSGVRLTSSAGEAAAFTRVPEVAGARLTLPDVAGTHALMGLSLSNNIWDVSPEL</sequence>
<name>A0AAP0CGQ4_9ASTR</name>
<gene>
    <name evidence="1" type="ORF">SSX86_023901</name>
</gene>
<dbReference type="Proteomes" id="UP001408789">
    <property type="component" value="Unassembled WGS sequence"/>
</dbReference>
<dbReference type="AlphaFoldDB" id="A0AAP0CGQ4"/>
<evidence type="ECO:0000313" key="2">
    <source>
        <dbReference type="Proteomes" id="UP001408789"/>
    </source>
</evidence>
<proteinExistence type="predicted"/>